<dbReference type="Gene3D" id="1.10.3090.10">
    <property type="entry name" value="cca-adding enzyme, domain 2"/>
    <property type="match status" value="1"/>
</dbReference>
<gene>
    <name evidence="8" type="ORF">Slati_0263000</name>
</gene>
<reference evidence="8" key="1">
    <citation type="submission" date="2020-06" db="EMBL/GenBank/DDBJ databases">
        <authorList>
            <person name="Li T."/>
            <person name="Hu X."/>
            <person name="Zhang T."/>
            <person name="Song X."/>
            <person name="Zhang H."/>
            <person name="Dai N."/>
            <person name="Sheng W."/>
            <person name="Hou X."/>
            <person name="Wei L."/>
        </authorList>
    </citation>
    <scope>NUCLEOTIDE SEQUENCE</scope>
    <source>
        <strain evidence="8">KEN1</strain>
        <tissue evidence="8">Leaf</tissue>
    </source>
</reference>
<evidence type="ECO:0000256" key="3">
    <source>
        <dbReference type="ARBA" id="ARBA00022741"/>
    </source>
</evidence>
<dbReference type="EMBL" id="JACGWN010000001">
    <property type="protein sequence ID" value="KAL0463754.1"/>
    <property type="molecule type" value="Genomic_DNA"/>
</dbReference>
<proteinExistence type="inferred from homology"/>
<dbReference type="GO" id="GO:0003723">
    <property type="term" value="F:RNA binding"/>
    <property type="evidence" value="ECO:0007669"/>
    <property type="project" value="UniProtKB-KW"/>
</dbReference>
<dbReference type="SUPFAM" id="SSF81301">
    <property type="entry name" value="Nucleotidyltransferase"/>
    <property type="match status" value="1"/>
</dbReference>
<comment type="caution">
    <text evidence="8">The sequence shown here is derived from an EMBL/GenBank/DDBJ whole genome shotgun (WGS) entry which is preliminary data.</text>
</comment>
<evidence type="ECO:0000256" key="2">
    <source>
        <dbReference type="ARBA" id="ARBA00022679"/>
    </source>
</evidence>
<dbReference type="AlphaFoldDB" id="A0AAW2YDN3"/>
<dbReference type="GO" id="GO:0016779">
    <property type="term" value="F:nucleotidyltransferase activity"/>
    <property type="evidence" value="ECO:0007669"/>
    <property type="project" value="InterPro"/>
</dbReference>
<dbReference type="Pfam" id="PF12627">
    <property type="entry name" value="PolyA_pol_RNAbd"/>
    <property type="match status" value="1"/>
</dbReference>
<comment type="similarity">
    <text evidence="1 4">Belongs to the tRNA nucleotidyltransferase/poly(A) polymerase family.</text>
</comment>
<dbReference type="InterPro" id="IPR052191">
    <property type="entry name" value="tRNA_ntf/polyA_polymerase_I"/>
</dbReference>
<reference evidence="8" key="2">
    <citation type="journal article" date="2024" name="Plant">
        <title>Genomic evolution and insights into agronomic trait innovations of Sesamum species.</title>
        <authorList>
            <person name="Miao H."/>
            <person name="Wang L."/>
            <person name="Qu L."/>
            <person name="Liu H."/>
            <person name="Sun Y."/>
            <person name="Le M."/>
            <person name="Wang Q."/>
            <person name="Wei S."/>
            <person name="Zheng Y."/>
            <person name="Lin W."/>
            <person name="Duan Y."/>
            <person name="Cao H."/>
            <person name="Xiong S."/>
            <person name="Wang X."/>
            <person name="Wei L."/>
            <person name="Li C."/>
            <person name="Ma Q."/>
            <person name="Ju M."/>
            <person name="Zhao R."/>
            <person name="Li G."/>
            <person name="Mu C."/>
            <person name="Tian Q."/>
            <person name="Mei H."/>
            <person name="Zhang T."/>
            <person name="Gao T."/>
            <person name="Zhang H."/>
        </authorList>
    </citation>
    <scope>NUCLEOTIDE SEQUENCE</scope>
    <source>
        <strain evidence="8">KEN1</strain>
    </source>
</reference>
<evidence type="ECO:0000256" key="1">
    <source>
        <dbReference type="ARBA" id="ARBA00007265"/>
    </source>
</evidence>
<feature type="domain" description="tRNA nucleotidyltransferase/poly(A) polymerase RNA and SrmB- binding" evidence="7">
    <location>
        <begin position="275"/>
        <end position="336"/>
    </location>
</feature>
<dbReference type="PANTHER" id="PTHR43051:SF1">
    <property type="entry name" value="POLYNUCLEOTIDE ADENYLYLTRANSFERASE FAMILY PROTEIN"/>
    <property type="match status" value="1"/>
</dbReference>
<dbReference type="InterPro" id="IPR032828">
    <property type="entry name" value="PolyA_RNA-bd"/>
</dbReference>
<evidence type="ECO:0000313" key="8">
    <source>
        <dbReference type="EMBL" id="KAL0463754.1"/>
    </source>
</evidence>
<organism evidence="8">
    <name type="scientific">Sesamum latifolium</name>
    <dbReference type="NCBI Taxonomy" id="2727402"/>
    <lineage>
        <taxon>Eukaryota</taxon>
        <taxon>Viridiplantae</taxon>
        <taxon>Streptophyta</taxon>
        <taxon>Embryophyta</taxon>
        <taxon>Tracheophyta</taxon>
        <taxon>Spermatophyta</taxon>
        <taxon>Magnoliopsida</taxon>
        <taxon>eudicotyledons</taxon>
        <taxon>Gunneridae</taxon>
        <taxon>Pentapetalae</taxon>
        <taxon>asterids</taxon>
        <taxon>lamiids</taxon>
        <taxon>Lamiales</taxon>
        <taxon>Pedaliaceae</taxon>
        <taxon>Sesamum</taxon>
    </lineage>
</organism>
<keyword evidence="3" id="KW-0547">Nucleotide-binding</keyword>
<dbReference type="InterPro" id="IPR043519">
    <property type="entry name" value="NT_sf"/>
</dbReference>
<feature type="region of interest" description="Disordered" evidence="5">
    <location>
        <begin position="581"/>
        <end position="642"/>
    </location>
</feature>
<keyword evidence="2 4" id="KW-0808">Transferase</keyword>
<feature type="compositionally biased region" description="Polar residues" evidence="5">
    <location>
        <begin position="621"/>
        <end position="635"/>
    </location>
</feature>
<keyword evidence="4" id="KW-0694">RNA-binding</keyword>
<dbReference type="Gene3D" id="3.30.460.10">
    <property type="entry name" value="Beta Polymerase, domain 2"/>
    <property type="match status" value="1"/>
</dbReference>
<dbReference type="PANTHER" id="PTHR43051">
    <property type="entry name" value="POLYNUCLEOTIDE ADENYLYLTRANSFERASE FAMILY PROTEIN"/>
    <property type="match status" value="1"/>
</dbReference>
<sequence length="642" mass="72370">MALSQPSKAKTFLHRMKSFMTLQSSKCSSIEVVGRAPFSSDSGGCSSSDQVEFAKWRKLDSRRLGIAKSMISIPSWTVLRNLRAAGFEAYLVGGCVRDLLLNKVPKDFDVITTARLKQVKKKFRRAIIVGKRFPICRVPIKDSVVEVSSFETVAEQSKTKQVGISHKPTGCDPRDFVRWKNCMHRDFTVNRLILYFSGCKLLSIRFPSEEGYPSMLSTSLSLLFDPFVDVIFDYTDAIVDLRSLKLRTVIPAHLSFKEDEARILRGLRIAARLNLSFSKETEAAIYSLSPLVAHLGKSRIHLEMNYMLSYGAAEPSLLLLKRFKLLEIFLPFHAAYLEQVDNRVGLHSLMLMKLFFNLDQLITCDRPCHDSLWVAILAFHLALFRNPQHALVVLTFASLLYHGTWEETIKFARENALATRIYVPEILDSPDYLADDEIAERVTQFAQQVKNSVDVLINMNCLLKAMTRFPESPCSGLVFVPQNMGRRVKCMYNILAENITSLEAEKRNLEIDYGLLTAGNVDEVRFVLGKIILRTLICGVTSERGATRAKRDDIQATDSPRELEVSEQIRGTLLRLNEVDPIGNNENKRKKAPANYDLSPKNASKPRLLKRSSIAADCKSSGEQGSERSNISTRSCLAPKQD</sequence>
<accession>A0AAW2YDN3</accession>
<evidence type="ECO:0000256" key="4">
    <source>
        <dbReference type="RuleBase" id="RU003953"/>
    </source>
</evidence>
<protein>
    <submittedName>
        <fullName evidence="8">Poly(A) polymerase I</fullName>
    </submittedName>
</protein>
<dbReference type="Pfam" id="PF01743">
    <property type="entry name" value="PolyA_pol"/>
    <property type="match status" value="1"/>
</dbReference>
<dbReference type="SUPFAM" id="SSF81891">
    <property type="entry name" value="Poly A polymerase C-terminal region-like"/>
    <property type="match status" value="1"/>
</dbReference>
<evidence type="ECO:0000256" key="5">
    <source>
        <dbReference type="SAM" id="MobiDB-lite"/>
    </source>
</evidence>
<evidence type="ECO:0000259" key="6">
    <source>
        <dbReference type="Pfam" id="PF01743"/>
    </source>
</evidence>
<dbReference type="InterPro" id="IPR002646">
    <property type="entry name" value="PolA_pol_head_dom"/>
</dbReference>
<dbReference type="GO" id="GO:0001680">
    <property type="term" value="P:tRNA 3'-terminal CCA addition"/>
    <property type="evidence" value="ECO:0007669"/>
    <property type="project" value="UniProtKB-ARBA"/>
</dbReference>
<name>A0AAW2YDN3_9LAMI</name>
<feature type="domain" description="Poly A polymerase head" evidence="6">
    <location>
        <begin position="89"/>
        <end position="194"/>
    </location>
</feature>
<dbReference type="GO" id="GO:0000166">
    <property type="term" value="F:nucleotide binding"/>
    <property type="evidence" value="ECO:0007669"/>
    <property type="project" value="UniProtKB-KW"/>
</dbReference>
<evidence type="ECO:0000259" key="7">
    <source>
        <dbReference type="Pfam" id="PF12627"/>
    </source>
</evidence>